<feature type="domain" description="Transcription elongation factor GreA/GreB C-terminal" evidence="9">
    <location>
        <begin position="94"/>
        <end position="165"/>
    </location>
</feature>
<organism evidence="11 12">
    <name type="scientific">Candidatus Falkowbacteria bacterium CG10_big_fil_rev_8_21_14_0_10_37_14</name>
    <dbReference type="NCBI Taxonomy" id="1974561"/>
    <lineage>
        <taxon>Bacteria</taxon>
        <taxon>Candidatus Falkowiibacteriota</taxon>
    </lineage>
</organism>
<keyword evidence="11" id="KW-0648">Protein biosynthesis</keyword>
<evidence type="ECO:0000256" key="4">
    <source>
        <dbReference type="ARBA" id="ARBA00023125"/>
    </source>
</evidence>
<dbReference type="InterPro" id="IPR001437">
    <property type="entry name" value="Tscrpt_elong_fac_GreA/B_C"/>
</dbReference>
<dbReference type="SUPFAM" id="SSF54534">
    <property type="entry name" value="FKBP-like"/>
    <property type="match status" value="1"/>
</dbReference>
<dbReference type="GO" id="GO:0070063">
    <property type="term" value="F:RNA polymerase binding"/>
    <property type="evidence" value="ECO:0007669"/>
    <property type="project" value="InterPro"/>
</dbReference>
<evidence type="ECO:0000256" key="1">
    <source>
        <dbReference type="ARBA" id="ARBA00008213"/>
    </source>
</evidence>
<dbReference type="EMBL" id="PFAM01000008">
    <property type="protein sequence ID" value="PIT96277.1"/>
    <property type="molecule type" value="Genomic_DNA"/>
</dbReference>
<dbReference type="InterPro" id="IPR028624">
    <property type="entry name" value="Tscrpt_elong_fac_GreA/B"/>
</dbReference>
<dbReference type="InterPro" id="IPR036953">
    <property type="entry name" value="GreA/GreB_C_sf"/>
</dbReference>
<dbReference type="Proteomes" id="UP000228533">
    <property type="component" value="Unassembled WGS sequence"/>
</dbReference>
<keyword evidence="4 8" id="KW-0238">DNA-binding</keyword>
<protein>
    <recommendedName>
        <fullName evidence="2 8">Transcription elongation factor GreA</fullName>
    </recommendedName>
    <alternativeName>
        <fullName evidence="7 8">Transcript cleavage factor GreA</fullName>
    </alternativeName>
</protein>
<evidence type="ECO:0000313" key="11">
    <source>
        <dbReference type="EMBL" id="PIT96277.1"/>
    </source>
</evidence>
<evidence type="ECO:0000256" key="5">
    <source>
        <dbReference type="ARBA" id="ARBA00023163"/>
    </source>
</evidence>
<dbReference type="Pfam" id="PF03449">
    <property type="entry name" value="GreA_GreB_N"/>
    <property type="match status" value="1"/>
</dbReference>
<name>A0A2M6WU18_9BACT</name>
<feature type="domain" description="Transcription elongation factor GreA/GreB N-terminal" evidence="10">
    <location>
        <begin position="19"/>
        <end position="87"/>
    </location>
</feature>
<evidence type="ECO:0000256" key="7">
    <source>
        <dbReference type="ARBA" id="ARBA00030776"/>
    </source>
</evidence>
<dbReference type="InterPro" id="IPR023459">
    <property type="entry name" value="Tscrpt_elong_fac_GreA/B_fam"/>
</dbReference>
<dbReference type="GO" id="GO:0003677">
    <property type="term" value="F:DNA binding"/>
    <property type="evidence" value="ECO:0007669"/>
    <property type="project" value="UniProtKB-UniRule"/>
</dbReference>
<comment type="function">
    <text evidence="6 8">Necessary for efficient RNA polymerase transcription elongation past template-encoded arresting sites. The arresting sites in DNA have the property of trapping a certain fraction of elongating RNA polymerases that pass through, resulting in locked ternary complexes. Cleavage of the nascent transcript by cleavage factors such as GreA or GreB allows the resumption of elongation from the new 3'terminus. GreA releases sequences of 2 to 3 nucleotides.</text>
</comment>
<dbReference type="InterPro" id="IPR036805">
    <property type="entry name" value="Tscrpt_elong_fac_GreA/B_N_sf"/>
</dbReference>
<evidence type="ECO:0000259" key="10">
    <source>
        <dbReference type="Pfam" id="PF03449"/>
    </source>
</evidence>
<reference evidence="12" key="1">
    <citation type="submission" date="2017-09" db="EMBL/GenBank/DDBJ databases">
        <title>Depth-based differentiation of microbial function through sediment-hosted aquifers and enrichment of novel symbionts in the deep terrestrial subsurface.</title>
        <authorList>
            <person name="Probst A.J."/>
            <person name="Ladd B."/>
            <person name="Jarett J.K."/>
            <person name="Geller-Mcgrath D.E."/>
            <person name="Sieber C.M.K."/>
            <person name="Emerson J.B."/>
            <person name="Anantharaman K."/>
            <person name="Thomas B.C."/>
            <person name="Malmstrom R."/>
            <person name="Stieglmeier M."/>
            <person name="Klingl A."/>
            <person name="Woyke T."/>
            <person name="Ryan C.M."/>
            <person name="Banfield J.F."/>
        </authorList>
    </citation>
    <scope>NUCLEOTIDE SEQUENCE [LARGE SCALE GENOMIC DNA]</scope>
</reference>
<dbReference type="GO" id="GO:0032784">
    <property type="term" value="P:regulation of DNA-templated transcription elongation"/>
    <property type="evidence" value="ECO:0007669"/>
    <property type="project" value="UniProtKB-UniRule"/>
</dbReference>
<evidence type="ECO:0000256" key="8">
    <source>
        <dbReference type="HAMAP-Rule" id="MF_00105"/>
    </source>
</evidence>
<keyword evidence="11" id="KW-0251">Elongation factor</keyword>
<dbReference type="Pfam" id="PF01272">
    <property type="entry name" value="GreA_GreB"/>
    <property type="match status" value="1"/>
</dbReference>
<comment type="similarity">
    <text evidence="1 8">Belongs to the GreA/GreB family.</text>
</comment>
<dbReference type="GO" id="GO:0003746">
    <property type="term" value="F:translation elongation factor activity"/>
    <property type="evidence" value="ECO:0007669"/>
    <property type="project" value="UniProtKB-KW"/>
</dbReference>
<keyword evidence="5 8" id="KW-0804">Transcription</keyword>
<dbReference type="PIRSF" id="PIRSF006092">
    <property type="entry name" value="GreA_GreB"/>
    <property type="match status" value="1"/>
</dbReference>
<evidence type="ECO:0000259" key="9">
    <source>
        <dbReference type="Pfam" id="PF01272"/>
    </source>
</evidence>
<dbReference type="GO" id="GO:0006354">
    <property type="term" value="P:DNA-templated transcription elongation"/>
    <property type="evidence" value="ECO:0007669"/>
    <property type="project" value="TreeGrafter"/>
</dbReference>
<dbReference type="PANTHER" id="PTHR30437">
    <property type="entry name" value="TRANSCRIPTION ELONGATION FACTOR GREA"/>
    <property type="match status" value="1"/>
</dbReference>
<evidence type="ECO:0000256" key="3">
    <source>
        <dbReference type="ARBA" id="ARBA00023015"/>
    </source>
</evidence>
<evidence type="ECO:0000256" key="2">
    <source>
        <dbReference type="ARBA" id="ARBA00013729"/>
    </source>
</evidence>
<dbReference type="FunFam" id="1.10.287.180:FF:000001">
    <property type="entry name" value="Transcription elongation factor GreA"/>
    <property type="match status" value="1"/>
</dbReference>
<evidence type="ECO:0000313" key="12">
    <source>
        <dbReference type="Proteomes" id="UP000228533"/>
    </source>
</evidence>
<dbReference type="PANTHER" id="PTHR30437:SF4">
    <property type="entry name" value="TRANSCRIPTION ELONGATION FACTOR GREA"/>
    <property type="match status" value="1"/>
</dbReference>
<dbReference type="AlphaFoldDB" id="A0A2M6WU18"/>
<evidence type="ECO:0000256" key="6">
    <source>
        <dbReference type="ARBA" id="ARBA00024916"/>
    </source>
</evidence>
<dbReference type="HAMAP" id="MF_00105">
    <property type="entry name" value="GreA_GreB"/>
    <property type="match status" value="1"/>
</dbReference>
<comment type="caution">
    <text evidence="11">The sequence shown here is derived from an EMBL/GenBank/DDBJ whole genome shotgun (WGS) entry which is preliminary data.</text>
</comment>
<dbReference type="Gene3D" id="3.10.50.30">
    <property type="entry name" value="Transcription elongation factor, GreA/GreB, C-terminal domain"/>
    <property type="match status" value="1"/>
</dbReference>
<keyword evidence="3 8" id="KW-0805">Transcription regulation</keyword>
<proteinExistence type="inferred from homology"/>
<dbReference type="Gene3D" id="1.10.287.180">
    <property type="entry name" value="Transcription elongation factor, GreA/GreB, N-terminal domain"/>
    <property type="match status" value="1"/>
</dbReference>
<sequence>MQVPKRRYDKVAPKADPRMTEERFLELQKKLERLLKVARPRAIREVSRLAELGDFSENAEYQIAKGKLRGINARINEYEHLFRQVEIIKTPVNKDNVQIGHKVTVETDGKIRVYTILGSSESDPFLGIISRNAPLGVALLGKGVGEIVSVVTPIKKVEYKIINIE</sequence>
<accession>A0A2M6WU18</accession>
<dbReference type="InterPro" id="IPR022691">
    <property type="entry name" value="Tscrpt_elong_fac_GreA/B_N"/>
</dbReference>
<gene>
    <name evidence="8" type="primary">greA</name>
    <name evidence="11" type="ORF">COT94_01130</name>
</gene>
<dbReference type="SUPFAM" id="SSF46557">
    <property type="entry name" value="GreA transcript cleavage protein, N-terminal domain"/>
    <property type="match status" value="1"/>
</dbReference>